<dbReference type="Pfam" id="PF02341">
    <property type="entry name" value="RbcX"/>
    <property type="match status" value="1"/>
</dbReference>
<dbReference type="Gene3D" id="1.10.1200.210">
    <property type="entry name" value="Chaperonin-like RbcX"/>
    <property type="match status" value="1"/>
</dbReference>
<dbReference type="InterPro" id="IPR003435">
    <property type="entry name" value="Chaperonin_RcbX"/>
</dbReference>
<dbReference type="PANTHER" id="PTHR33791">
    <property type="entry name" value="CHAPERONIN-LIKE RBCX PROTEIN 1, CHLOROPLASTIC"/>
    <property type="match status" value="1"/>
</dbReference>
<sequence length="163" mass="18708">MISRVNRIHSVIKPITTRKRIISRSESQPNYAYSDQTFDDVNTMLVKYFTFRSVQYTISQVYETDPSLMKLEFNWLVDFANNNKPSSGDPFIEALYEAGKPELANRIMTNRDGLMRQWIHEITSTGGLDAGIAMTKHNMDLSIKQLDKSLNLAIEPSRTIDEV</sequence>
<evidence type="ECO:0000256" key="3">
    <source>
        <dbReference type="ARBA" id="ARBA00023300"/>
    </source>
</evidence>
<dbReference type="GO" id="GO:0015977">
    <property type="term" value="P:carbon fixation"/>
    <property type="evidence" value="ECO:0007669"/>
    <property type="project" value="UniProtKB-KW"/>
</dbReference>
<keyword evidence="1" id="KW-0602">Photosynthesis</keyword>
<protein>
    <recommendedName>
        <fullName evidence="5">RuBisCO chaperone RbcX</fullName>
    </recommendedName>
</protein>
<dbReference type="SUPFAM" id="SSF158615">
    <property type="entry name" value="RbcX-like"/>
    <property type="match status" value="1"/>
</dbReference>
<name>A0A7S6SW48_9PHYC</name>
<dbReference type="EMBL" id="MK522035">
    <property type="protein sequence ID" value="QOR60287.1"/>
    <property type="molecule type" value="Genomic_DNA"/>
</dbReference>
<evidence type="ECO:0000256" key="1">
    <source>
        <dbReference type="ARBA" id="ARBA00022531"/>
    </source>
</evidence>
<evidence type="ECO:0000313" key="4">
    <source>
        <dbReference type="EMBL" id="QOR60287.1"/>
    </source>
</evidence>
<accession>A0A7S6SW48</accession>
<organism evidence="4">
    <name type="scientific">Bathycoccus sp. RCC716 virus 1</name>
    <dbReference type="NCBI Taxonomy" id="2530038"/>
    <lineage>
        <taxon>Viruses</taxon>
        <taxon>Varidnaviria</taxon>
        <taxon>Bamfordvirae</taxon>
        <taxon>Nucleocytoviricota</taxon>
        <taxon>Megaviricetes</taxon>
        <taxon>Algavirales</taxon>
        <taxon>Phycodnaviridae</taxon>
        <taxon>Prasinovirus</taxon>
    </lineage>
</organism>
<proteinExistence type="predicted"/>
<dbReference type="PANTHER" id="PTHR33791:SF1">
    <property type="entry name" value="RUBISCO CHAPERONE RBCX"/>
    <property type="match status" value="1"/>
</dbReference>
<dbReference type="GO" id="GO:0044183">
    <property type="term" value="F:protein folding chaperone"/>
    <property type="evidence" value="ECO:0007669"/>
    <property type="project" value="InterPro"/>
</dbReference>
<dbReference type="GO" id="GO:0015979">
    <property type="term" value="P:photosynthesis"/>
    <property type="evidence" value="ECO:0007669"/>
    <property type="project" value="UniProtKB-KW"/>
</dbReference>
<keyword evidence="2" id="KW-0143">Chaperone</keyword>
<evidence type="ECO:0008006" key="5">
    <source>
        <dbReference type="Google" id="ProtNLM"/>
    </source>
</evidence>
<keyword evidence="3" id="KW-0120">Carbon dioxide fixation</keyword>
<reference evidence="4" key="1">
    <citation type="submission" date="2019-02" db="EMBL/GenBank/DDBJ databases">
        <authorList>
            <person name="Bachy C."/>
            <person name="Yung C.-M."/>
            <person name="Roux S."/>
            <person name="Sullivan M.B."/>
            <person name="Worden A.Z."/>
        </authorList>
    </citation>
    <scope>NUCLEOTIDE SEQUENCE</scope>
    <source>
        <strain evidence="4">BII-V1</strain>
    </source>
</reference>
<evidence type="ECO:0000256" key="2">
    <source>
        <dbReference type="ARBA" id="ARBA00023186"/>
    </source>
</evidence>
<dbReference type="InterPro" id="IPR038052">
    <property type="entry name" value="Chaperonin_RbcX_sf"/>
</dbReference>